<name>A0A1L9VJ17_ASPGL</name>
<evidence type="ECO:0000313" key="1">
    <source>
        <dbReference type="EMBL" id="OJJ83926.1"/>
    </source>
</evidence>
<organism evidence="1 2">
    <name type="scientific">Aspergillus glaucus CBS 516.65</name>
    <dbReference type="NCBI Taxonomy" id="1160497"/>
    <lineage>
        <taxon>Eukaryota</taxon>
        <taxon>Fungi</taxon>
        <taxon>Dikarya</taxon>
        <taxon>Ascomycota</taxon>
        <taxon>Pezizomycotina</taxon>
        <taxon>Eurotiomycetes</taxon>
        <taxon>Eurotiomycetidae</taxon>
        <taxon>Eurotiales</taxon>
        <taxon>Aspergillaceae</taxon>
        <taxon>Aspergillus</taxon>
        <taxon>Aspergillus subgen. Aspergillus</taxon>
    </lineage>
</organism>
<protein>
    <submittedName>
        <fullName evidence="1">Uncharacterized protein</fullName>
    </submittedName>
</protein>
<proteinExistence type="predicted"/>
<gene>
    <name evidence="1" type="ORF">ASPGLDRAFT_47633</name>
</gene>
<reference evidence="2" key="1">
    <citation type="journal article" date="2017" name="Genome Biol.">
        <title>Comparative genomics reveals high biological diversity and specific adaptations in the industrially and medically important fungal genus Aspergillus.</title>
        <authorList>
            <person name="de Vries R.P."/>
            <person name="Riley R."/>
            <person name="Wiebenga A."/>
            <person name="Aguilar-Osorio G."/>
            <person name="Amillis S."/>
            <person name="Uchima C.A."/>
            <person name="Anderluh G."/>
            <person name="Asadollahi M."/>
            <person name="Askin M."/>
            <person name="Barry K."/>
            <person name="Battaglia E."/>
            <person name="Bayram O."/>
            <person name="Benocci T."/>
            <person name="Braus-Stromeyer S.A."/>
            <person name="Caldana C."/>
            <person name="Canovas D."/>
            <person name="Cerqueira G.C."/>
            <person name="Chen F."/>
            <person name="Chen W."/>
            <person name="Choi C."/>
            <person name="Clum A."/>
            <person name="Dos Santos R.A."/>
            <person name="Damasio A.R."/>
            <person name="Diallinas G."/>
            <person name="Emri T."/>
            <person name="Fekete E."/>
            <person name="Flipphi M."/>
            <person name="Freyberg S."/>
            <person name="Gallo A."/>
            <person name="Gournas C."/>
            <person name="Habgood R."/>
            <person name="Hainaut M."/>
            <person name="Harispe M.L."/>
            <person name="Henrissat B."/>
            <person name="Hilden K.S."/>
            <person name="Hope R."/>
            <person name="Hossain A."/>
            <person name="Karabika E."/>
            <person name="Karaffa L."/>
            <person name="Karanyi Z."/>
            <person name="Krasevec N."/>
            <person name="Kuo A."/>
            <person name="Kusch H."/>
            <person name="LaButti K."/>
            <person name="Lagendijk E.L."/>
            <person name="Lapidus A."/>
            <person name="Levasseur A."/>
            <person name="Lindquist E."/>
            <person name="Lipzen A."/>
            <person name="Logrieco A.F."/>
            <person name="MacCabe A."/>
            <person name="Maekelae M.R."/>
            <person name="Malavazi I."/>
            <person name="Melin P."/>
            <person name="Meyer V."/>
            <person name="Mielnichuk N."/>
            <person name="Miskei M."/>
            <person name="Molnar A.P."/>
            <person name="Mule G."/>
            <person name="Ngan C.Y."/>
            <person name="Orejas M."/>
            <person name="Orosz E."/>
            <person name="Ouedraogo J.P."/>
            <person name="Overkamp K.M."/>
            <person name="Park H.-S."/>
            <person name="Perrone G."/>
            <person name="Piumi F."/>
            <person name="Punt P.J."/>
            <person name="Ram A.F."/>
            <person name="Ramon A."/>
            <person name="Rauscher S."/>
            <person name="Record E."/>
            <person name="Riano-Pachon D.M."/>
            <person name="Robert V."/>
            <person name="Roehrig J."/>
            <person name="Ruller R."/>
            <person name="Salamov A."/>
            <person name="Salih N.S."/>
            <person name="Samson R.A."/>
            <person name="Sandor E."/>
            <person name="Sanguinetti M."/>
            <person name="Schuetze T."/>
            <person name="Sepcic K."/>
            <person name="Shelest E."/>
            <person name="Sherlock G."/>
            <person name="Sophianopoulou V."/>
            <person name="Squina F.M."/>
            <person name="Sun H."/>
            <person name="Susca A."/>
            <person name="Todd R.B."/>
            <person name="Tsang A."/>
            <person name="Unkles S.E."/>
            <person name="van de Wiele N."/>
            <person name="van Rossen-Uffink D."/>
            <person name="Oliveira J.V."/>
            <person name="Vesth T.C."/>
            <person name="Visser J."/>
            <person name="Yu J.-H."/>
            <person name="Zhou M."/>
            <person name="Andersen M.R."/>
            <person name="Archer D.B."/>
            <person name="Baker S.E."/>
            <person name="Benoit I."/>
            <person name="Brakhage A.A."/>
            <person name="Braus G.H."/>
            <person name="Fischer R."/>
            <person name="Frisvad J.C."/>
            <person name="Goldman G.H."/>
            <person name="Houbraken J."/>
            <person name="Oakley B."/>
            <person name="Pocsi I."/>
            <person name="Scazzocchio C."/>
            <person name="Seiboth B."/>
            <person name="vanKuyk P.A."/>
            <person name="Wortman J."/>
            <person name="Dyer P.S."/>
            <person name="Grigoriev I.V."/>
        </authorList>
    </citation>
    <scope>NUCLEOTIDE SEQUENCE [LARGE SCALE GENOMIC DNA]</scope>
    <source>
        <strain evidence="2">CBS 516.65</strain>
    </source>
</reference>
<dbReference type="Proteomes" id="UP000184300">
    <property type="component" value="Unassembled WGS sequence"/>
</dbReference>
<dbReference type="VEuPathDB" id="FungiDB:ASPGLDRAFT_47633"/>
<dbReference type="GeneID" id="34462979"/>
<dbReference type="EMBL" id="KV878898">
    <property type="protein sequence ID" value="OJJ83926.1"/>
    <property type="molecule type" value="Genomic_DNA"/>
</dbReference>
<dbReference type="AlphaFoldDB" id="A0A1L9VJ17"/>
<accession>A0A1L9VJ17</accession>
<dbReference type="RefSeq" id="XP_022400624.1">
    <property type="nucleotide sequence ID" value="XM_022546718.1"/>
</dbReference>
<keyword evidence="2" id="KW-1185">Reference proteome</keyword>
<sequence>MCVCFAVLFGLTKGHSKPSRGEHAFRYDSTEVLSEHIARRMKQSPVQLTIGELIELFQSQAILGFNWKIQEAISRLDMTEGLAGHTARKIKRRPIQLTMGEVLGLIHGRANPRVRTVQDDKTGILCDHIC</sequence>
<evidence type="ECO:0000313" key="2">
    <source>
        <dbReference type="Proteomes" id="UP000184300"/>
    </source>
</evidence>